<dbReference type="PANTHER" id="PTHR30408">
    <property type="entry name" value="TYPE-1 RESTRICTION ENZYME ECOKI SPECIFICITY PROTEIN"/>
    <property type="match status" value="1"/>
</dbReference>
<comment type="similarity">
    <text evidence="1">Belongs to the type-I restriction system S methylase family.</text>
</comment>
<keyword evidence="3" id="KW-0238">DNA-binding</keyword>
<evidence type="ECO:0000256" key="3">
    <source>
        <dbReference type="ARBA" id="ARBA00023125"/>
    </source>
</evidence>
<keyword evidence="6" id="KW-1185">Reference proteome</keyword>
<keyword evidence="5" id="KW-0255">Endonuclease</keyword>
<keyword evidence="5" id="KW-0378">Hydrolase</keyword>
<evidence type="ECO:0000259" key="4">
    <source>
        <dbReference type="Pfam" id="PF01420"/>
    </source>
</evidence>
<dbReference type="Proteomes" id="UP001595665">
    <property type="component" value="Unassembled WGS sequence"/>
</dbReference>
<name>A0ABV7PTX2_9BURK</name>
<gene>
    <name evidence="5" type="ORF">ACFOPH_23870</name>
</gene>
<accession>A0ABV7PTX2</accession>
<dbReference type="InterPro" id="IPR000055">
    <property type="entry name" value="Restrct_endonuc_typeI_TRD"/>
</dbReference>
<dbReference type="RefSeq" id="WP_312551052.1">
    <property type="nucleotide sequence ID" value="NZ_JBHRVV010000001.1"/>
</dbReference>
<dbReference type="SUPFAM" id="SSF116734">
    <property type="entry name" value="DNA methylase specificity domain"/>
    <property type="match status" value="2"/>
</dbReference>
<dbReference type="Gene3D" id="1.10.287.1120">
    <property type="entry name" value="Bipartite methylase S protein"/>
    <property type="match status" value="1"/>
</dbReference>
<dbReference type="InterPro" id="IPR052021">
    <property type="entry name" value="Type-I_RS_S_subunit"/>
</dbReference>
<dbReference type="Pfam" id="PF01420">
    <property type="entry name" value="Methylase_S"/>
    <property type="match status" value="2"/>
</dbReference>
<evidence type="ECO:0000313" key="5">
    <source>
        <dbReference type="EMBL" id="MFC3461252.1"/>
    </source>
</evidence>
<evidence type="ECO:0000256" key="1">
    <source>
        <dbReference type="ARBA" id="ARBA00010923"/>
    </source>
</evidence>
<feature type="domain" description="Type I restriction modification DNA specificity" evidence="4">
    <location>
        <begin position="224"/>
        <end position="364"/>
    </location>
</feature>
<feature type="domain" description="Type I restriction modification DNA specificity" evidence="4">
    <location>
        <begin position="43"/>
        <end position="153"/>
    </location>
</feature>
<evidence type="ECO:0000313" key="6">
    <source>
        <dbReference type="Proteomes" id="UP001595665"/>
    </source>
</evidence>
<reference evidence="6" key="1">
    <citation type="journal article" date="2019" name="Int. J. Syst. Evol. Microbiol.">
        <title>The Global Catalogue of Microorganisms (GCM) 10K type strain sequencing project: providing services to taxonomists for standard genome sequencing and annotation.</title>
        <authorList>
            <consortium name="The Broad Institute Genomics Platform"/>
            <consortium name="The Broad Institute Genome Sequencing Center for Infectious Disease"/>
            <person name="Wu L."/>
            <person name="Ma J."/>
        </authorList>
    </citation>
    <scope>NUCLEOTIDE SEQUENCE [LARGE SCALE GENOMIC DNA]</scope>
    <source>
        <strain evidence="6">CCM 7480</strain>
    </source>
</reference>
<dbReference type="EC" id="3.1.21.-" evidence="5"/>
<dbReference type="InterPro" id="IPR044946">
    <property type="entry name" value="Restrct_endonuc_typeI_TRD_sf"/>
</dbReference>
<keyword evidence="5" id="KW-0540">Nuclease</keyword>
<keyword evidence="2" id="KW-0680">Restriction system</keyword>
<comment type="caution">
    <text evidence="5">The sequence shown here is derived from an EMBL/GenBank/DDBJ whole genome shotgun (WGS) entry which is preliminary data.</text>
</comment>
<dbReference type="PANTHER" id="PTHR30408:SF12">
    <property type="entry name" value="TYPE I RESTRICTION ENZYME MJAVIII SPECIFICITY SUBUNIT"/>
    <property type="match status" value="1"/>
</dbReference>
<dbReference type="GO" id="GO:0016787">
    <property type="term" value="F:hydrolase activity"/>
    <property type="evidence" value="ECO:0007669"/>
    <property type="project" value="UniProtKB-KW"/>
</dbReference>
<protein>
    <submittedName>
        <fullName evidence="5">Restriction endonuclease subunit S</fullName>
        <ecNumber evidence="5">3.1.21.-</ecNumber>
    </submittedName>
</protein>
<dbReference type="GO" id="GO:0004519">
    <property type="term" value="F:endonuclease activity"/>
    <property type="evidence" value="ECO:0007669"/>
    <property type="project" value="UniProtKB-KW"/>
</dbReference>
<dbReference type="Gene3D" id="3.90.220.20">
    <property type="entry name" value="DNA methylase specificity domains"/>
    <property type="match status" value="2"/>
</dbReference>
<dbReference type="EMBL" id="JBHRVV010000001">
    <property type="protein sequence ID" value="MFC3461252.1"/>
    <property type="molecule type" value="Genomic_DNA"/>
</dbReference>
<evidence type="ECO:0000256" key="2">
    <source>
        <dbReference type="ARBA" id="ARBA00022747"/>
    </source>
</evidence>
<organism evidence="5 6">
    <name type="scientific">Massilia haematophila</name>
    <dbReference type="NCBI Taxonomy" id="457923"/>
    <lineage>
        <taxon>Bacteria</taxon>
        <taxon>Pseudomonadati</taxon>
        <taxon>Pseudomonadota</taxon>
        <taxon>Betaproteobacteria</taxon>
        <taxon>Burkholderiales</taxon>
        <taxon>Oxalobacteraceae</taxon>
        <taxon>Telluria group</taxon>
        <taxon>Massilia</taxon>
    </lineage>
</organism>
<proteinExistence type="inferred from homology"/>
<sequence>MLQNDSSGAEDSLKPYLRAANIRWDGVDISDVKFMWFSPRDVENLRLQAGDLLVSEGGDVGRSAVWSNEMHECYIQNSVNRIRAKALDSTKYLFYWMATIKSKGYIDVLCNKSTIAHFTAEKVAEVPTPFPPVVEQIAIANFLDRETAKIDALIAEQEKLIALLAEKRQAAISHAVTRGLNPNSSMKESGVAWLGEVPAHWSITRLKYATDAIVDCPHETPVYDEAGSYRVIRTADVSEGRLHLDQMYSIAQPEFLLRIRRMSLEQNDIVYGREGERWGFAAQVPASERFCLGQRMMQFRAAAGINPRFLMWQLNAESTYRQGQVDTVGATSPHVNVSTIRNYALTHPPVGEQEEISKFLDAETSRLDKLDAESARTITLLKERRSALIAAAVTGQIDLRSATSPPTVKTPEAIAA</sequence>